<accession>A0A0K6I441</accession>
<dbReference type="Pfam" id="PF01244">
    <property type="entry name" value="Peptidase_M19"/>
    <property type="match status" value="1"/>
</dbReference>
<organism evidence="1 2">
    <name type="scientific">Pannonibacter indicus</name>
    <dbReference type="NCBI Taxonomy" id="466044"/>
    <lineage>
        <taxon>Bacteria</taxon>
        <taxon>Pseudomonadati</taxon>
        <taxon>Pseudomonadota</taxon>
        <taxon>Alphaproteobacteria</taxon>
        <taxon>Hyphomicrobiales</taxon>
        <taxon>Stappiaceae</taxon>
        <taxon>Pannonibacter</taxon>
    </lineage>
</organism>
<gene>
    <name evidence="1" type="ORF">Ga0061067_108113</name>
</gene>
<dbReference type="GO" id="GO:0006508">
    <property type="term" value="P:proteolysis"/>
    <property type="evidence" value="ECO:0007669"/>
    <property type="project" value="InterPro"/>
</dbReference>
<dbReference type="RefSeq" id="WP_279626046.1">
    <property type="nucleotide sequence ID" value="NZ_CYHE01000008.1"/>
</dbReference>
<evidence type="ECO:0000313" key="1">
    <source>
        <dbReference type="EMBL" id="CUA97851.1"/>
    </source>
</evidence>
<dbReference type="InterPro" id="IPR032466">
    <property type="entry name" value="Metal_Hydrolase"/>
</dbReference>
<dbReference type="PANTHER" id="PTHR10443:SF12">
    <property type="entry name" value="DIPEPTIDASE"/>
    <property type="match status" value="1"/>
</dbReference>
<dbReference type="GO" id="GO:0070573">
    <property type="term" value="F:metallodipeptidase activity"/>
    <property type="evidence" value="ECO:0007669"/>
    <property type="project" value="InterPro"/>
</dbReference>
<dbReference type="SUPFAM" id="SSF51556">
    <property type="entry name" value="Metallo-dependent hydrolases"/>
    <property type="match status" value="1"/>
</dbReference>
<dbReference type="CDD" id="cd01301">
    <property type="entry name" value="rDP_like"/>
    <property type="match status" value="1"/>
</dbReference>
<dbReference type="PROSITE" id="PS51365">
    <property type="entry name" value="RENAL_DIPEPTIDASE_2"/>
    <property type="match status" value="1"/>
</dbReference>
<dbReference type="AlphaFoldDB" id="A0A0K6I441"/>
<dbReference type="EMBL" id="CYHE01000008">
    <property type="protein sequence ID" value="CUA97851.1"/>
    <property type="molecule type" value="Genomic_DNA"/>
</dbReference>
<protein>
    <submittedName>
        <fullName evidence="1">Zn-dependent dipeptidase, microsomal dipeptidase homolog</fullName>
    </submittedName>
</protein>
<sequence length="356" mass="38396">MSESQSGHPPVPVFDGHNDTLLKLEMRERAGRGKSFFEHSSEDHIDLPRARAGGFAGGLFAMFVPGVQDMQLMRSLGSTDPRHYQRLGQEEALTWTLAMTSRALKLEAASQGACRIARSAREIEAAMAAGQMAMVLHIEGAECIGPDLAALDVLHAAGLRSLGPVWSRRNIFGDGVPMAFPSPPDTGEGLTDLGRQLVRRCNALGIMVDLSHITEKGFWDVAAISDRPLIASHSNAHALCPSARNLTDLQLAAIAESKGLVGVNFHCAFLRGDGRPDSNTPLETVVRHAAYLIDKLGEDHVGLGSDFDGCLVPRDIGDVSGLPRLIAAFRDHGFGENLIEKLAWRNWISVISRSGI</sequence>
<dbReference type="InterPro" id="IPR008257">
    <property type="entry name" value="Pept_M19"/>
</dbReference>
<proteinExistence type="predicted"/>
<name>A0A0K6I441_9HYPH</name>
<keyword evidence="2" id="KW-1185">Reference proteome</keyword>
<dbReference type="Gene3D" id="3.20.20.140">
    <property type="entry name" value="Metal-dependent hydrolases"/>
    <property type="match status" value="1"/>
</dbReference>
<dbReference type="Proteomes" id="UP000183900">
    <property type="component" value="Unassembled WGS sequence"/>
</dbReference>
<evidence type="ECO:0000313" key="2">
    <source>
        <dbReference type="Proteomes" id="UP000183900"/>
    </source>
</evidence>
<reference evidence="2" key="1">
    <citation type="submission" date="2015-08" db="EMBL/GenBank/DDBJ databases">
        <authorList>
            <person name="Varghese N."/>
        </authorList>
    </citation>
    <scope>NUCLEOTIDE SEQUENCE [LARGE SCALE GENOMIC DNA]</scope>
    <source>
        <strain evidence="2">DSM 23407</strain>
    </source>
</reference>
<dbReference type="PANTHER" id="PTHR10443">
    <property type="entry name" value="MICROSOMAL DIPEPTIDASE"/>
    <property type="match status" value="1"/>
</dbReference>